<dbReference type="Proteomes" id="UP000551878">
    <property type="component" value="Unassembled WGS sequence"/>
</dbReference>
<dbReference type="SUPFAM" id="SSF160544">
    <property type="entry name" value="EscU C-terminal domain-like"/>
    <property type="match status" value="1"/>
</dbReference>
<accession>A0A840QL50</accession>
<protein>
    <submittedName>
        <fullName evidence="1">Flagellar biosynthesis protein</fullName>
    </submittedName>
</protein>
<evidence type="ECO:0000313" key="2">
    <source>
        <dbReference type="Proteomes" id="UP000551878"/>
    </source>
</evidence>
<gene>
    <name evidence="1" type="ORF">HNQ41_000234</name>
</gene>
<keyword evidence="1" id="KW-0969">Cilium</keyword>
<keyword evidence="2" id="KW-1185">Reference proteome</keyword>
<dbReference type="GO" id="GO:0005886">
    <property type="term" value="C:plasma membrane"/>
    <property type="evidence" value="ECO:0007669"/>
    <property type="project" value="TreeGrafter"/>
</dbReference>
<dbReference type="Gene3D" id="3.40.1690.10">
    <property type="entry name" value="secretion proteins EscU"/>
    <property type="match status" value="1"/>
</dbReference>
<dbReference type="RefSeq" id="WP_184662570.1">
    <property type="nucleotide sequence ID" value="NZ_JACHHB010000001.1"/>
</dbReference>
<dbReference type="PANTHER" id="PTHR30531">
    <property type="entry name" value="FLAGELLAR BIOSYNTHETIC PROTEIN FLHB"/>
    <property type="match status" value="1"/>
</dbReference>
<comment type="caution">
    <text evidence="1">The sequence shown here is derived from an EMBL/GenBank/DDBJ whole genome shotgun (WGS) entry which is preliminary data.</text>
</comment>
<dbReference type="AlphaFoldDB" id="A0A840QL50"/>
<dbReference type="GO" id="GO:0009306">
    <property type="term" value="P:protein secretion"/>
    <property type="evidence" value="ECO:0007669"/>
    <property type="project" value="InterPro"/>
</dbReference>
<dbReference type="InterPro" id="IPR006135">
    <property type="entry name" value="T3SS_substrate_exporter"/>
</dbReference>
<dbReference type="InterPro" id="IPR029025">
    <property type="entry name" value="T3SS_substrate_exporter_C"/>
</dbReference>
<dbReference type="PANTHER" id="PTHR30531:SF12">
    <property type="entry name" value="FLAGELLAR BIOSYNTHETIC PROTEIN FLHB"/>
    <property type="match status" value="1"/>
</dbReference>
<organism evidence="1 2">
    <name type="scientific">Texcoconibacillus texcoconensis</name>
    <dbReference type="NCBI Taxonomy" id="1095777"/>
    <lineage>
        <taxon>Bacteria</taxon>
        <taxon>Bacillati</taxon>
        <taxon>Bacillota</taxon>
        <taxon>Bacilli</taxon>
        <taxon>Bacillales</taxon>
        <taxon>Bacillaceae</taxon>
        <taxon>Texcoconibacillus</taxon>
    </lineage>
</organism>
<dbReference type="EMBL" id="JACHHB010000001">
    <property type="protein sequence ID" value="MBB5172094.1"/>
    <property type="molecule type" value="Genomic_DNA"/>
</dbReference>
<keyword evidence="1" id="KW-0282">Flagellum</keyword>
<sequence>MSNHYKSIQKSQQRAVALNYDGEKDEAPKVKAKGRGYVADQLVDIAEKNNIPIQEDSSLVELLAQLEVNEQIPTELYEVVAELFAFIYRIDRQMDTKSNANE</sequence>
<keyword evidence="1" id="KW-0966">Cell projection</keyword>
<proteinExistence type="predicted"/>
<reference evidence="1 2" key="1">
    <citation type="submission" date="2020-08" db="EMBL/GenBank/DDBJ databases">
        <title>Genomic Encyclopedia of Type Strains, Phase IV (KMG-IV): sequencing the most valuable type-strain genomes for metagenomic binning, comparative biology and taxonomic classification.</title>
        <authorList>
            <person name="Goeker M."/>
        </authorList>
    </citation>
    <scope>NUCLEOTIDE SEQUENCE [LARGE SCALE GENOMIC DNA]</scope>
    <source>
        <strain evidence="1 2">DSM 24696</strain>
    </source>
</reference>
<name>A0A840QL50_9BACI</name>
<dbReference type="Pfam" id="PF01312">
    <property type="entry name" value="Bac_export_2"/>
    <property type="match status" value="1"/>
</dbReference>
<evidence type="ECO:0000313" key="1">
    <source>
        <dbReference type="EMBL" id="MBB5172094.1"/>
    </source>
</evidence>